<feature type="region of interest" description="Disordered" evidence="2">
    <location>
        <begin position="230"/>
        <end position="261"/>
    </location>
</feature>
<dbReference type="Pfam" id="PF15719">
    <property type="entry name" value="Rmp24-like"/>
    <property type="match status" value="1"/>
</dbReference>
<reference evidence="3" key="1">
    <citation type="submission" date="2020-07" db="EMBL/GenBank/DDBJ databases">
        <title>Multicomponent nature underlies the extraordinary mechanical properties of spider dragline silk.</title>
        <authorList>
            <person name="Kono N."/>
            <person name="Nakamura H."/>
            <person name="Mori M."/>
            <person name="Yoshida Y."/>
            <person name="Ohtoshi R."/>
            <person name="Malay A.D."/>
            <person name="Moran D.A.P."/>
            <person name="Tomita M."/>
            <person name="Numata K."/>
            <person name="Arakawa K."/>
        </authorList>
    </citation>
    <scope>NUCLEOTIDE SEQUENCE</scope>
</reference>
<evidence type="ECO:0000313" key="3">
    <source>
        <dbReference type="EMBL" id="GFR31946.1"/>
    </source>
</evidence>
<dbReference type="EMBL" id="BMAO01039517">
    <property type="protein sequence ID" value="GFR31946.1"/>
    <property type="molecule type" value="Genomic_DNA"/>
</dbReference>
<dbReference type="Proteomes" id="UP000887116">
    <property type="component" value="Unassembled WGS sequence"/>
</dbReference>
<feature type="compositionally biased region" description="Polar residues" evidence="2">
    <location>
        <begin position="237"/>
        <end position="247"/>
    </location>
</feature>
<organism evidence="3 4">
    <name type="scientific">Trichonephila clavata</name>
    <name type="common">Joro spider</name>
    <name type="synonym">Nephila clavata</name>
    <dbReference type="NCBI Taxonomy" id="2740835"/>
    <lineage>
        <taxon>Eukaryota</taxon>
        <taxon>Metazoa</taxon>
        <taxon>Ecdysozoa</taxon>
        <taxon>Arthropoda</taxon>
        <taxon>Chelicerata</taxon>
        <taxon>Arachnida</taxon>
        <taxon>Araneae</taxon>
        <taxon>Araneomorphae</taxon>
        <taxon>Entelegynae</taxon>
        <taxon>Araneoidea</taxon>
        <taxon>Nephilidae</taxon>
        <taxon>Trichonephila</taxon>
    </lineage>
</organism>
<accession>A0A8X6M2Q4</accession>
<proteinExistence type="inferred from homology"/>
<sequence>MVYTQYHDVEDTAHYLWTIAKQLSSSCPAASRHYMLSLKRNSDAELRVLDGRIKPYQFCKYCGSIWTPGNHKVKIQPIPPPNCHIKKLLKIEEQNPWKLNLRQRRKLKTFRKSTNKIVYACNICNKTSKFQGLKKCSNQMKNTIPKIPSVRISKVHRKKGDLNAGLFIKTPVENKLTEKFAKNKQEILEGSSNPDISKQYIKPEVKSSTENKQEILENSFGLLESSKSKVTESSKKANSNPDISKQNIKSELKSSTKNKKRKTLLEKILNQEQEAKKQKSLSSFLISL</sequence>
<dbReference type="PANTHER" id="PTHR31402:SF2">
    <property type="entry name" value="UPF0711 PROTEIN C18ORF21"/>
    <property type="match status" value="1"/>
</dbReference>
<evidence type="ECO:0000256" key="1">
    <source>
        <dbReference type="ARBA" id="ARBA00006160"/>
    </source>
</evidence>
<comment type="similarity">
    <text evidence="1">Belongs to the UPF0711 family.</text>
</comment>
<protein>
    <submittedName>
        <fullName evidence="3">Uncharacterized protein</fullName>
    </submittedName>
</protein>
<keyword evidence="4" id="KW-1185">Reference proteome</keyword>
<gene>
    <name evidence="3" type="ORF">TNCT_320401</name>
</gene>
<comment type="caution">
    <text evidence="3">The sequence shown here is derived from an EMBL/GenBank/DDBJ whole genome shotgun (WGS) entry which is preliminary data.</text>
</comment>
<dbReference type="PANTHER" id="PTHR31402">
    <property type="entry name" value="UPF0711 PROTEIN C18ORF21"/>
    <property type="match status" value="1"/>
</dbReference>
<evidence type="ECO:0000313" key="4">
    <source>
        <dbReference type="Proteomes" id="UP000887116"/>
    </source>
</evidence>
<evidence type="ECO:0000256" key="2">
    <source>
        <dbReference type="SAM" id="MobiDB-lite"/>
    </source>
</evidence>
<name>A0A8X6M2Q4_TRICU</name>
<dbReference type="OrthoDB" id="6432196at2759"/>
<dbReference type="InterPro" id="IPR029779">
    <property type="entry name" value="Rmp24-like"/>
</dbReference>
<dbReference type="AlphaFoldDB" id="A0A8X6M2Q4"/>